<dbReference type="InterPro" id="IPR001547">
    <property type="entry name" value="Glyco_hydro_5"/>
</dbReference>
<name>Q0UQM5_PHANO</name>
<keyword evidence="7" id="KW-0732">Signal</keyword>
<dbReference type="Gene3D" id="3.20.20.80">
    <property type="entry name" value="Glycosidases"/>
    <property type="match status" value="1"/>
</dbReference>
<dbReference type="PANTHER" id="PTHR34142:SF1">
    <property type="entry name" value="GLYCOSIDE HYDROLASE FAMILY 5 DOMAIN-CONTAINING PROTEIN"/>
    <property type="match status" value="1"/>
</dbReference>
<dbReference type="RefSeq" id="XP_001796329.1">
    <property type="nucleotide sequence ID" value="XM_001796277.1"/>
</dbReference>
<dbReference type="AlphaFoldDB" id="Q0UQM5"/>
<organism evidence="9 10">
    <name type="scientific">Phaeosphaeria nodorum (strain SN15 / ATCC MYA-4574 / FGSC 10173)</name>
    <name type="common">Glume blotch fungus</name>
    <name type="synonym">Parastagonospora nodorum</name>
    <dbReference type="NCBI Taxonomy" id="321614"/>
    <lineage>
        <taxon>Eukaryota</taxon>
        <taxon>Fungi</taxon>
        <taxon>Dikarya</taxon>
        <taxon>Ascomycota</taxon>
        <taxon>Pezizomycotina</taxon>
        <taxon>Dothideomycetes</taxon>
        <taxon>Pleosporomycetidae</taxon>
        <taxon>Pleosporales</taxon>
        <taxon>Pleosporineae</taxon>
        <taxon>Phaeosphaeriaceae</taxon>
        <taxon>Parastagonospora</taxon>
    </lineage>
</organism>
<feature type="signal peptide" evidence="7">
    <location>
        <begin position="1"/>
        <end position="22"/>
    </location>
</feature>
<dbReference type="GeneID" id="5973206"/>
<protein>
    <recommendedName>
        <fullName evidence="3">cellulase</fullName>
        <ecNumber evidence="3">3.2.1.4</ecNumber>
    </recommendedName>
</protein>
<dbReference type="VEuPathDB" id="FungiDB:JI435_059390"/>
<keyword evidence="4 6" id="KW-0378">Hydrolase</keyword>
<evidence type="ECO:0000313" key="9">
    <source>
        <dbReference type="EMBL" id="EAT87003.1"/>
    </source>
</evidence>
<dbReference type="InterPro" id="IPR017853">
    <property type="entry name" value="GH"/>
</dbReference>
<comment type="similarity">
    <text evidence="2 6">Belongs to the glycosyl hydrolase 5 (cellulase A) family.</text>
</comment>
<evidence type="ECO:0000259" key="8">
    <source>
        <dbReference type="Pfam" id="PF00150"/>
    </source>
</evidence>
<feature type="domain" description="Glycoside hydrolase family 5" evidence="8">
    <location>
        <begin position="30"/>
        <end position="111"/>
    </location>
</feature>
<dbReference type="Pfam" id="PF00150">
    <property type="entry name" value="Cellulase"/>
    <property type="match status" value="1"/>
</dbReference>
<dbReference type="KEGG" id="pno:SNOG_05939"/>
<evidence type="ECO:0000256" key="6">
    <source>
        <dbReference type="RuleBase" id="RU361153"/>
    </source>
</evidence>
<dbReference type="Proteomes" id="UP000001055">
    <property type="component" value="Unassembled WGS sequence"/>
</dbReference>
<evidence type="ECO:0000256" key="4">
    <source>
        <dbReference type="ARBA" id="ARBA00022801"/>
    </source>
</evidence>
<dbReference type="EMBL" id="CH445332">
    <property type="protein sequence ID" value="EAT87003.1"/>
    <property type="molecule type" value="Genomic_DNA"/>
</dbReference>
<evidence type="ECO:0000256" key="2">
    <source>
        <dbReference type="ARBA" id="ARBA00005641"/>
    </source>
</evidence>
<dbReference type="STRING" id="321614.Q0UQM5"/>
<dbReference type="HOGENOM" id="CLU_1971319_0_0_1"/>
<evidence type="ECO:0000256" key="1">
    <source>
        <dbReference type="ARBA" id="ARBA00000966"/>
    </source>
</evidence>
<proteinExistence type="inferred from homology"/>
<feature type="chain" id="PRO_5004178180" description="cellulase" evidence="7">
    <location>
        <begin position="23"/>
        <end position="127"/>
    </location>
</feature>
<accession>Q0UQM5</accession>
<gene>
    <name evidence="9" type="ORF">SNOG_05939</name>
</gene>
<evidence type="ECO:0000256" key="5">
    <source>
        <dbReference type="ARBA" id="ARBA00023295"/>
    </source>
</evidence>
<evidence type="ECO:0000256" key="7">
    <source>
        <dbReference type="SAM" id="SignalP"/>
    </source>
</evidence>
<evidence type="ECO:0000256" key="3">
    <source>
        <dbReference type="ARBA" id="ARBA00012601"/>
    </source>
</evidence>
<dbReference type="InParanoid" id="Q0UQM5"/>
<evidence type="ECO:0000313" key="10">
    <source>
        <dbReference type="Proteomes" id="UP000001055"/>
    </source>
</evidence>
<dbReference type="PANTHER" id="PTHR34142">
    <property type="entry name" value="ENDO-BETA-1,4-GLUCANASE A"/>
    <property type="match status" value="1"/>
</dbReference>
<reference evidence="10" key="1">
    <citation type="journal article" date="2007" name="Plant Cell">
        <title>Dothideomycete-plant interactions illuminated by genome sequencing and EST analysis of the wheat pathogen Stagonospora nodorum.</title>
        <authorList>
            <person name="Hane J.K."/>
            <person name="Lowe R.G."/>
            <person name="Solomon P.S."/>
            <person name="Tan K.C."/>
            <person name="Schoch C.L."/>
            <person name="Spatafora J.W."/>
            <person name="Crous P.W."/>
            <person name="Kodira C."/>
            <person name="Birren B.W."/>
            <person name="Galagan J.E."/>
            <person name="Torriani S.F."/>
            <person name="McDonald B.A."/>
            <person name="Oliver R.P."/>
        </authorList>
    </citation>
    <scope>NUCLEOTIDE SEQUENCE [LARGE SCALE GENOMIC DNA]</scope>
    <source>
        <strain evidence="10">SN15 / ATCC MYA-4574 / FGSC 10173</strain>
    </source>
</reference>
<keyword evidence="5 6" id="KW-0326">Glycosidase</keyword>
<dbReference type="SUPFAM" id="SSF51445">
    <property type="entry name" value="(Trans)glycosidases"/>
    <property type="match status" value="1"/>
</dbReference>
<dbReference type="GO" id="GO:0000272">
    <property type="term" value="P:polysaccharide catabolic process"/>
    <property type="evidence" value="ECO:0007669"/>
    <property type="project" value="InterPro"/>
</dbReference>
<dbReference type="GO" id="GO:0008810">
    <property type="term" value="F:cellulase activity"/>
    <property type="evidence" value="ECO:0007669"/>
    <property type="project" value="UniProtKB-EC"/>
</dbReference>
<comment type="catalytic activity">
    <reaction evidence="1">
        <text>Endohydrolysis of (1-&gt;4)-beta-D-glucosidic linkages in cellulose, lichenin and cereal beta-D-glucans.</text>
        <dbReference type="EC" id="3.2.1.4"/>
    </reaction>
</comment>
<sequence>MLARSIFNVAAVAALAVGQVAAEIIYAGVNSAGGEFAQSNLPGTFGTDYQFIEETAIDFFLDAGINTIRLPFLLERPSTRPTSKSSQQLLITLPSQGGYVILDAHNYMRYNNPAMQPFSGSVIGQRI</sequence>
<dbReference type="EC" id="3.2.1.4" evidence="3"/>